<keyword evidence="6" id="KW-0732">Signal</keyword>
<evidence type="ECO:0000259" key="7">
    <source>
        <dbReference type="Pfam" id="PF13886"/>
    </source>
</evidence>
<dbReference type="OrthoDB" id="3359595at2759"/>
<name>A0A9P5Y7J9_9AGAR</name>
<sequence>MAGLVRLRFLSWILFFHLFTTVLASPFVSSSTPRLNLVPRANFVLNNATGELQVFNPTTRQPIPQGPATDGGGANFNIAALIWVVFTFLVGLPMSFAGIRGWRFTTGVGIGLSGAVCSWAAFINSVNEVGVPDTILTAIVLAFFFLGFIIGLFEFGRMGGLVTLGITGGIAVGIRIMTFKENLLISGDSGFAVNWAIIAFLGILGGLAIAWPKTQRAGILFASASVGTFLTFLGIDLVINKQSGLSRGLRFLFDRNSSHIADIILNGYKPPVSTQIMLGVSLALVPILAYTQHRVFRHPFSRKPRPDSEFGDSTVDLNEKITEPTNRHFLAKMNRFSL</sequence>
<evidence type="ECO:0000256" key="4">
    <source>
        <dbReference type="ARBA" id="ARBA00023136"/>
    </source>
</evidence>
<evidence type="ECO:0000256" key="6">
    <source>
        <dbReference type="SAM" id="SignalP"/>
    </source>
</evidence>
<feature type="domain" description="TM7S3/TM198-like" evidence="7">
    <location>
        <begin position="85"/>
        <end position="292"/>
    </location>
</feature>
<comment type="caution">
    <text evidence="8">The sequence shown here is derived from an EMBL/GenBank/DDBJ whole genome shotgun (WGS) entry which is preliminary data.</text>
</comment>
<dbReference type="Pfam" id="PF13886">
    <property type="entry name" value="TM7S3_TM198"/>
    <property type="match status" value="1"/>
</dbReference>
<reference evidence="8" key="1">
    <citation type="submission" date="2020-11" db="EMBL/GenBank/DDBJ databases">
        <authorList>
            <consortium name="DOE Joint Genome Institute"/>
            <person name="Ahrendt S."/>
            <person name="Riley R."/>
            <person name="Andreopoulos W."/>
            <person name="Labutti K."/>
            <person name="Pangilinan J."/>
            <person name="Ruiz-Duenas F.J."/>
            <person name="Barrasa J.M."/>
            <person name="Sanchez-Garcia M."/>
            <person name="Camarero S."/>
            <person name="Miyauchi S."/>
            <person name="Serrano A."/>
            <person name="Linde D."/>
            <person name="Babiker R."/>
            <person name="Drula E."/>
            <person name="Ayuso-Fernandez I."/>
            <person name="Pacheco R."/>
            <person name="Padilla G."/>
            <person name="Ferreira P."/>
            <person name="Barriuso J."/>
            <person name="Kellner H."/>
            <person name="Castanera R."/>
            <person name="Alfaro M."/>
            <person name="Ramirez L."/>
            <person name="Pisabarro A.G."/>
            <person name="Kuo A."/>
            <person name="Tritt A."/>
            <person name="Lipzen A."/>
            <person name="He G."/>
            <person name="Yan M."/>
            <person name="Ng V."/>
            <person name="Cullen D."/>
            <person name="Martin F."/>
            <person name="Rosso M.-N."/>
            <person name="Henrissat B."/>
            <person name="Hibbett D."/>
            <person name="Martinez A.T."/>
            <person name="Grigoriev I.V."/>
        </authorList>
    </citation>
    <scope>NUCLEOTIDE SEQUENCE</scope>
    <source>
        <strain evidence="8">CBS 247.69</strain>
    </source>
</reference>
<feature type="transmembrane region" description="Helical" evidence="5">
    <location>
        <begin position="191"/>
        <end position="211"/>
    </location>
</feature>
<keyword evidence="4 5" id="KW-0472">Membrane</keyword>
<protein>
    <recommendedName>
        <fullName evidence="7">TM7S3/TM198-like domain-containing protein</fullName>
    </recommendedName>
</protein>
<proteinExistence type="predicted"/>
<keyword evidence="9" id="KW-1185">Reference proteome</keyword>
<evidence type="ECO:0000313" key="9">
    <source>
        <dbReference type="Proteomes" id="UP000807353"/>
    </source>
</evidence>
<feature type="chain" id="PRO_5040493793" description="TM7S3/TM198-like domain-containing protein" evidence="6">
    <location>
        <begin position="25"/>
        <end position="338"/>
    </location>
</feature>
<keyword evidence="2 5" id="KW-0812">Transmembrane</keyword>
<evidence type="ECO:0000256" key="3">
    <source>
        <dbReference type="ARBA" id="ARBA00022989"/>
    </source>
</evidence>
<keyword evidence="3 5" id="KW-1133">Transmembrane helix</keyword>
<feature type="transmembrane region" description="Helical" evidence="5">
    <location>
        <begin position="104"/>
        <end position="123"/>
    </location>
</feature>
<accession>A0A9P5Y7J9</accession>
<feature type="signal peptide" evidence="6">
    <location>
        <begin position="1"/>
        <end position="24"/>
    </location>
</feature>
<feature type="transmembrane region" description="Helical" evidence="5">
    <location>
        <begin position="74"/>
        <end position="92"/>
    </location>
</feature>
<dbReference type="Proteomes" id="UP000807353">
    <property type="component" value="Unassembled WGS sequence"/>
</dbReference>
<evidence type="ECO:0000256" key="5">
    <source>
        <dbReference type="SAM" id="Phobius"/>
    </source>
</evidence>
<feature type="transmembrane region" description="Helical" evidence="5">
    <location>
        <begin position="276"/>
        <end position="296"/>
    </location>
</feature>
<feature type="transmembrane region" description="Helical" evidence="5">
    <location>
        <begin position="160"/>
        <end position="179"/>
    </location>
</feature>
<comment type="subcellular location">
    <subcellularLocation>
        <location evidence="1">Membrane</location>
        <topology evidence="1">Multi-pass membrane protein</topology>
    </subcellularLocation>
</comment>
<gene>
    <name evidence="8" type="ORF">BDZ94DRAFT_1192729</name>
</gene>
<dbReference type="AlphaFoldDB" id="A0A9P5Y7J9"/>
<dbReference type="EMBL" id="MU150261">
    <property type="protein sequence ID" value="KAF9463602.1"/>
    <property type="molecule type" value="Genomic_DNA"/>
</dbReference>
<evidence type="ECO:0000256" key="2">
    <source>
        <dbReference type="ARBA" id="ARBA00022692"/>
    </source>
</evidence>
<feature type="transmembrane region" description="Helical" evidence="5">
    <location>
        <begin position="218"/>
        <end position="239"/>
    </location>
</feature>
<organism evidence="8 9">
    <name type="scientific">Collybia nuda</name>
    <dbReference type="NCBI Taxonomy" id="64659"/>
    <lineage>
        <taxon>Eukaryota</taxon>
        <taxon>Fungi</taxon>
        <taxon>Dikarya</taxon>
        <taxon>Basidiomycota</taxon>
        <taxon>Agaricomycotina</taxon>
        <taxon>Agaricomycetes</taxon>
        <taxon>Agaricomycetidae</taxon>
        <taxon>Agaricales</taxon>
        <taxon>Tricholomatineae</taxon>
        <taxon>Clitocybaceae</taxon>
        <taxon>Collybia</taxon>
    </lineage>
</organism>
<dbReference type="InterPro" id="IPR025256">
    <property type="entry name" value="TM7S3/TM198-like_dom"/>
</dbReference>
<evidence type="ECO:0000256" key="1">
    <source>
        <dbReference type="ARBA" id="ARBA00004141"/>
    </source>
</evidence>
<feature type="transmembrane region" description="Helical" evidence="5">
    <location>
        <begin position="135"/>
        <end position="153"/>
    </location>
</feature>
<evidence type="ECO:0000313" key="8">
    <source>
        <dbReference type="EMBL" id="KAF9463602.1"/>
    </source>
</evidence>
<dbReference type="GO" id="GO:0016020">
    <property type="term" value="C:membrane"/>
    <property type="evidence" value="ECO:0007669"/>
    <property type="project" value="UniProtKB-SubCell"/>
</dbReference>